<reference evidence="1" key="1">
    <citation type="submission" date="2018-12" db="EMBL/GenBank/DDBJ databases">
        <title>Draft genome sequence of Flaovobacterium columnare BGFS27 isolated from channel catfish in Alabama.</title>
        <authorList>
            <person name="Cai W."/>
            <person name="Arias C."/>
        </authorList>
    </citation>
    <scope>NUCLEOTIDE SEQUENCE [LARGE SCALE GENOMIC DNA]</scope>
    <source>
        <strain evidence="1">BGFS27</strain>
    </source>
</reference>
<protein>
    <submittedName>
        <fullName evidence="1">DDE transposase family protein</fullName>
    </submittedName>
</protein>
<proteinExistence type="predicted"/>
<dbReference type="AlphaFoldDB" id="A0AA94JRE1"/>
<name>A0AA94JRE1_9FLAO</name>
<evidence type="ECO:0000313" key="1">
    <source>
        <dbReference type="EMBL" id="RVU88809.1"/>
    </source>
</evidence>
<gene>
    <name evidence="1" type="ORF">EJB19_01230</name>
</gene>
<dbReference type="Gene3D" id="1.10.10.60">
    <property type="entry name" value="Homeodomain-like"/>
    <property type="match status" value="1"/>
</dbReference>
<dbReference type="EMBL" id="RWGX01000003">
    <property type="protein sequence ID" value="RVU88809.1"/>
    <property type="molecule type" value="Genomic_DNA"/>
</dbReference>
<comment type="caution">
    <text evidence="1">The sequence shown here is derived from an EMBL/GenBank/DDBJ whole genome shotgun (WGS) entry which is preliminary data.</text>
</comment>
<accession>A0AA94JRE1</accession>
<sequence>MNNSYGTSQKTGKEYAKVLYLDTKQNLQKKEIAERVGVRENTLIKWIKDEDWDSLKKSLLVTRQQQISDLYDQINWLNSNIKERDVKVANFKESQIITVLTNSIKRLETETSVAETYEVATSFLEFIKPQDFELYKKLIPLFDVFINTKMK</sequence>
<organism evidence="1">
    <name type="scientific">Flavobacterium columnare</name>
    <dbReference type="NCBI Taxonomy" id="996"/>
    <lineage>
        <taxon>Bacteria</taxon>
        <taxon>Pseudomonadati</taxon>
        <taxon>Bacteroidota</taxon>
        <taxon>Flavobacteriia</taxon>
        <taxon>Flavobacteriales</taxon>
        <taxon>Flavobacteriaceae</taxon>
        <taxon>Flavobacterium</taxon>
    </lineage>
</organism>